<dbReference type="RefSeq" id="WP_106845405.1">
    <property type="nucleotide sequence ID" value="NZ_CP027792.1"/>
</dbReference>
<keyword evidence="11" id="KW-0282">Flagellum</keyword>
<keyword evidence="11" id="KW-0969">Cilium</keyword>
<dbReference type="Proteomes" id="UP000241829">
    <property type="component" value="Chromosome"/>
</dbReference>
<accession>A0A2P1NIE8</accession>
<dbReference type="GO" id="GO:0045892">
    <property type="term" value="P:negative regulation of DNA-templated transcription"/>
    <property type="evidence" value="ECO:0007669"/>
    <property type="project" value="InterPro"/>
</dbReference>
<feature type="region of interest" description="Disordered" evidence="9">
    <location>
        <begin position="1"/>
        <end position="35"/>
    </location>
</feature>
<keyword evidence="11" id="KW-0966">Cell projection</keyword>
<sequence length="111" mass="11151">MKITGNNPELPNARSAQAVAARQQGKAAAPAPAAEAATQGAQRAAAGAGVPLTLSSNVRAVEPGRQAADFDAAKVKAVKAAIENGTFRVDAEAVADKLLANAFETLSRSQG</sequence>
<keyword evidence="3" id="KW-0678">Repressor</keyword>
<dbReference type="GO" id="GO:0044781">
    <property type="term" value="P:bacterial-type flagellum organization"/>
    <property type="evidence" value="ECO:0007669"/>
    <property type="project" value="UniProtKB-KW"/>
</dbReference>
<keyword evidence="6" id="KW-0804">Transcription</keyword>
<dbReference type="NCBIfam" id="TIGR03824">
    <property type="entry name" value="FlgM_jcvi"/>
    <property type="match status" value="1"/>
</dbReference>
<evidence type="ECO:0000259" key="10">
    <source>
        <dbReference type="Pfam" id="PF04316"/>
    </source>
</evidence>
<keyword evidence="12" id="KW-1185">Reference proteome</keyword>
<reference evidence="12" key="1">
    <citation type="submission" date="2018-03" db="EMBL/GenBank/DDBJ databases">
        <title>Genome sequencing of Melaminivora sp. strain SC2-7.</title>
        <authorList>
            <person name="Kim S.-J."/>
            <person name="Heo J."/>
            <person name="Ahn J.-H."/>
            <person name="Kwon S.-W."/>
        </authorList>
    </citation>
    <scope>NUCLEOTIDE SEQUENCE [LARGE SCALE GENOMIC DNA]</scope>
    <source>
        <strain evidence="12">SC2-7</strain>
    </source>
</reference>
<proteinExistence type="inferred from homology"/>
<evidence type="ECO:0000256" key="6">
    <source>
        <dbReference type="ARBA" id="ARBA00023163"/>
    </source>
</evidence>
<gene>
    <name evidence="11" type="primary">flgM</name>
    <name evidence="11" type="ORF">C7H73_03625</name>
</gene>
<protein>
    <recommendedName>
        <fullName evidence="2">Negative regulator of flagellin synthesis</fullName>
    </recommendedName>
    <alternativeName>
        <fullName evidence="8">Anti-sigma-28 factor</fullName>
    </alternativeName>
</protein>
<evidence type="ECO:0000313" key="12">
    <source>
        <dbReference type="Proteomes" id="UP000241829"/>
    </source>
</evidence>
<dbReference type="OrthoDB" id="5298032at2"/>
<comment type="function">
    <text evidence="7">Responsible for the coupling of flagellin expression to flagellar assembly by preventing expression of the flagellin genes when a component of the middle class of proteins is defective. It negatively regulates flagellar genes by inhibiting the activity of FliA by directly binding to FliA.</text>
</comment>
<dbReference type="InterPro" id="IPR035890">
    <property type="entry name" value="Anti-sigma-28_factor_FlgM_sf"/>
</dbReference>
<evidence type="ECO:0000256" key="5">
    <source>
        <dbReference type="ARBA" id="ARBA00023015"/>
    </source>
</evidence>
<evidence type="ECO:0000256" key="7">
    <source>
        <dbReference type="ARBA" id="ARBA00024739"/>
    </source>
</evidence>
<feature type="domain" description="Anti-sigma-28 factor FlgM C-terminal" evidence="10">
    <location>
        <begin position="53"/>
        <end position="99"/>
    </location>
</feature>
<dbReference type="SUPFAM" id="SSF101498">
    <property type="entry name" value="Anti-sigma factor FlgM"/>
    <property type="match status" value="1"/>
</dbReference>
<organism evidence="11 12">
    <name type="scientific">Pulveribacter suum</name>
    <dbReference type="NCBI Taxonomy" id="2116657"/>
    <lineage>
        <taxon>Bacteria</taxon>
        <taxon>Pseudomonadati</taxon>
        <taxon>Pseudomonadota</taxon>
        <taxon>Betaproteobacteria</taxon>
        <taxon>Burkholderiales</taxon>
        <taxon>Comamonadaceae</taxon>
        <taxon>Pulveribacter</taxon>
    </lineage>
</organism>
<evidence type="ECO:0000313" key="11">
    <source>
        <dbReference type="EMBL" id="AVP56848.1"/>
    </source>
</evidence>
<evidence type="ECO:0000256" key="4">
    <source>
        <dbReference type="ARBA" id="ARBA00022795"/>
    </source>
</evidence>
<evidence type="ECO:0000256" key="1">
    <source>
        <dbReference type="ARBA" id="ARBA00005322"/>
    </source>
</evidence>
<comment type="similarity">
    <text evidence="1">Belongs to the FlgM family.</text>
</comment>
<dbReference type="InterPro" id="IPR031316">
    <property type="entry name" value="FlgM_C"/>
</dbReference>
<feature type="compositionally biased region" description="Low complexity" evidence="9">
    <location>
        <begin position="13"/>
        <end position="35"/>
    </location>
</feature>
<evidence type="ECO:0000256" key="2">
    <source>
        <dbReference type="ARBA" id="ARBA00017823"/>
    </source>
</evidence>
<evidence type="ECO:0000256" key="9">
    <source>
        <dbReference type="SAM" id="MobiDB-lite"/>
    </source>
</evidence>
<keyword evidence="4" id="KW-1005">Bacterial flagellum biogenesis</keyword>
<dbReference type="Pfam" id="PF04316">
    <property type="entry name" value="FlgM"/>
    <property type="match status" value="1"/>
</dbReference>
<keyword evidence="5" id="KW-0805">Transcription regulation</keyword>
<evidence type="ECO:0000256" key="3">
    <source>
        <dbReference type="ARBA" id="ARBA00022491"/>
    </source>
</evidence>
<dbReference type="InterPro" id="IPR007412">
    <property type="entry name" value="FlgM"/>
</dbReference>
<dbReference type="KEGG" id="melm:C7H73_03625"/>
<name>A0A2P1NIE8_9BURK</name>
<dbReference type="EMBL" id="CP027792">
    <property type="protein sequence ID" value="AVP56848.1"/>
    <property type="molecule type" value="Genomic_DNA"/>
</dbReference>
<evidence type="ECO:0000256" key="8">
    <source>
        <dbReference type="ARBA" id="ARBA00030117"/>
    </source>
</evidence>
<dbReference type="AlphaFoldDB" id="A0A2P1NIE8"/>